<sequence>MRWHRPVLSRLCVLVTCSSDHREANRQCRSFVQLQEENRETHQKCRVPTKSAKVTARGHANVDQTANAAMHPETNAAASPAATANARIANAHKK</sequence>
<proteinExistence type="predicted"/>
<organism evidence="1 2">
    <name type="scientific">Neodiprion lecontei</name>
    <name type="common">Redheaded pine sawfly</name>
    <dbReference type="NCBI Taxonomy" id="441921"/>
    <lineage>
        <taxon>Eukaryota</taxon>
        <taxon>Metazoa</taxon>
        <taxon>Ecdysozoa</taxon>
        <taxon>Arthropoda</taxon>
        <taxon>Hexapoda</taxon>
        <taxon>Insecta</taxon>
        <taxon>Pterygota</taxon>
        <taxon>Neoptera</taxon>
        <taxon>Endopterygota</taxon>
        <taxon>Hymenoptera</taxon>
        <taxon>Tenthredinoidea</taxon>
        <taxon>Diprionidae</taxon>
        <taxon>Diprioninae</taxon>
        <taxon>Neodiprion</taxon>
    </lineage>
</organism>
<protein>
    <submittedName>
        <fullName evidence="2">Uncharacterized protein LOC107218387</fullName>
    </submittedName>
</protein>
<gene>
    <name evidence="2" type="primary">LOC107218387</name>
</gene>
<evidence type="ECO:0000313" key="2">
    <source>
        <dbReference type="RefSeq" id="XP_046599078.1"/>
    </source>
</evidence>
<dbReference type="RefSeq" id="XP_046599078.1">
    <property type="nucleotide sequence ID" value="XM_046743122.1"/>
</dbReference>
<evidence type="ECO:0000313" key="1">
    <source>
        <dbReference type="Proteomes" id="UP000829291"/>
    </source>
</evidence>
<keyword evidence="1" id="KW-1185">Reference proteome</keyword>
<dbReference type="GeneID" id="107218387"/>
<reference evidence="2" key="1">
    <citation type="submission" date="2025-08" db="UniProtKB">
        <authorList>
            <consortium name="RefSeq"/>
        </authorList>
    </citation>
    <scope>IDENTIFICATION</scope>
    <source>
        <tissue evidence="2">Thorax and Abdomen</tissue>
    </source>
</reference>
<dbReference type="Proteomes" id="UP000829291">
    <property type="component" value="Chromosome 6"/>
</dbReference>
<accession>A0ABM3GFP6</accession>
<name>A0ABM3GFP6_NEOLC</name>